<evidence type="ECO:0000313" key="3">
    <source>
        <dbReference type="EMBL" id="CAA9305799.1"/>
    </source>
</evidence>
<dbReference type="EMBL" id="CADCTQ010000479">
    <property type="protein sequence ID" value="CAA9305799.1"/>
    <property type="molecule type" value="Genomic_DNA"/>
</dbReference>
<reference evidence="3" key="1">
    <citation type="submission" date="2020-02" db="EMBL/GenBank/DDBJ databases">
        <authorList>
            <person name="Meier V. D."/>
        </authorList>
    </citation>
    <scope>NUCLEOTIDE SEQUENCE</scope>
    <source>
        <strain evidence="3">AVDCRST_MAG56</strain>
    </source>
</reference>
<dbReference type="InterPro" id="IPR011250">
    <property type="entry name" value="OMP/PagP_B-barrel"/>
</dbReference>
<feature type="compositionally biased region" description="Basic and acidic residues" evidence="1">
    <location>
        <begin position="215"/>
        <end position="225"/>
    </location>
</feature>
<evidence type="ECO:0000256" key="1">
    <source>
        <dbReference type="SAM" id="MobiDB-lite"/>
    </source>
</evidence>
<evidence type="ECO:0000256" key="2">
    <source>
        <dbReference type="SAM" id="Phobius"/>
    </source>
</evidence>
<keyword evidence="2" id="KW-1133">Transmembrane helix</keyword>
<accession>A0A6J4KID8</accession>
<gene>
    <name evidence="3" type="ORF">AVDCRST_MAG56-6497</name>
</gene>
<sequence length="524" mass="55846">MLNDQEFEDLFRSRLGHWEEPPPPGAWRAIRAARRKPFYRRPLAVAAVLLCLGLLILPAGRRVYEGRTRGSIAAGTDKPPMVPPVRNNSLASAAEKGTGAANGTGAAKGAGRAGTSPDRTQTRPGRRNPASTPDREATFAEGMGPALHNIPEQPGGRRPGEGGQEQPGRNALARRSEERDPVRSSGSNGATKNGRTPSGKARQRVPDDVAASRTPVDEAGSREAVAEPASKATRAGLGGPSGALALALPAEGLVAVGPQPLPVSRQPLKLPATGRKKVPIQPKAQKPTLGGYSVGVFAAPRYSFNRYAPNRQDEWLVSNIRAGDGLRKRLGWEAGIAVRKTVTRHWSWNAGLSYLNLGETLQFEATAARADSLAAQVLPGQGIAVTPVRRAVSRTYDSRYHYAGLRAGASYHLLTTPFQDLYVTGGAGVNLLVRGVTTVSGEDGVAGTYHFPSPRNPLEQLNYALHAGVGFARRIGPRVSLTCEPTVSYFMGSTFKRREPVGLRPYSLGLAVGLRFGEKPFRAP</sequence>
<dbReference type="SUPFAM" id="SSF56925">
    <property type="entry name" value="OMPA-like"/>
    <property type="match status" value="1"/>
</dbReference>
<organism evidence="3">
    <name type="scientific">uncultured Cytophagales bacterium</name>
    <dbReference type="NCBI Taxonomy" id="158755"/>
    <lineage>
        <taxon>Bacteria</taxon>
        <taxon>Pseudomonadati</taxon>
        <taxon>Bacteroidota</taxon>
        <taxon>Sphingobacteriia</taxon>
        <taxon>Sphingobacteriales</taxon>
        <taxon>environmental samples</taxon>
    </lineage>
</organism>
<evidence type="ECO:0008006" key="4">
    <source>
        <dbReference type="Google" id="ProtNLM"/>
    </source>
</evidence>
<feature type="compositionally biased region" description="Gly residues" evidence="1">
    <location>
        <begin position="100"/>
        <end position="112"/>
    </location>
</feature>
<keyword evidence="2" id="KW-0812">Transmembrane</keyword>
<proteinExistence type="predicted"/>
<name>A0A6J4KID8_9SPHI</name>
<protein>
    <recommendedName>
        <fullName evidence="4">Outer membrane protein beta-barrel domain-containing protein</fullName>
    </recommendedName>
</protein>
<feature type="region of interest" description="Disordered" evidence="1">
    <location>
        <begin position="96"/>
        <end position="237"/>
    </location>
</feature>
<keyword evidence="2" id="KW-0472">Membrane</keyword>
<feature type="transmembrane region" description="Helical" evidence="2">
    <location>
        <begin position="38"/>
        <end position="59"/>
    </location>
</feature>
<dbReference type="AlphaFoldDB" id="A0A6J4KID8"/>
<feature type="compositionally biased region" description="Polar residues" evidence="1">
    <location>
        <begin position="184"/>
        <end position="196"/>
    </location>
</feature>